<dbReference type="Proteomes" id="UP000580250">
    <property type="component" value="Unassembled WGS sequence"/>
</dbReference>
<evidence type="ECO:0000313" key="3">
    <source>
        <dbReference type="Proteomes" id="UP000580250"/>
    </source>
</evidence>
<keyword evidence="1" id="KW-0472">Membrane</keyword>
<dbReference type="AlphaFoldDB" id="A0A6V7V198"/>
<accession>A0A6V7V198</accession>
<keyword evidence="1" id="KW-1133">Transmembrane helix</keyword>
<protein>
    <submittedName>
        <fullName evidence="2">Uncharacterized protein</fullName>
    </submittedName>
</protein>
<gene>
    <name evidence="2" type="ORF">MENT_LOCUS19283</name>
</gene>
<comment type="caution">
    <text evidence="2">The sequence shown here is derived from an EMBL/GenBank/DDBJ whole genome shotgun (WGS) entry which is preliminary data.</text>
</comment>
<proteinExistence type="predicted"/>
<reference evidence="2 3" key="1">
    <citation type="submission" date="2020-08" db="EMBL/GenBank/DDBJ databases">
        <authorList>
            <person name="Koutsovoulos G."/>
            <person name="Danchin GJ E."/>
        </authorList>
    </citation>
    <scope>NUCLEOTIDE SEQUENCE [LARGE SCALE GENOMIC DNA]</scope>
</reference>
<name>A0A6V7V198_MELEN</name>
<evidence type="ECO:0000313" key="2">
    <source>
        <dbReference type="EMBL" id="CAD2167961.1"/>
    </source>
</evidence>
<organism evidence="2 3">
    <name type="scientific">Meloidogyne enterolobii</name>
    <name type="common">Root-knot nematode worm</name>
    <name type="synonym">Meloidogyne mayaguensis</name>
    <dbReference type="NCBI Taxonomy" id="390850"/>
    <lineage>
        <taxon>Eukaryota</taxon>
        <taxon>Metazoa</taxon>
        <taxon>Ecdysozoa</taxon>
        <taxon>Nematoda</taxon>
        <taxon>Chromadorea</taxon>
        <taxon>Rhabditida</taxon>
        <taxon>Tylenchina</taxon>
        <taxon>Tylenchomorpha</taxon>
        <taxon>Tylenchoidea</taxon>
        <taxon>Meloidogynidae</taxon>
        <taxon>Meloidogyninae</taxon>
        <taxon>Meloidogyne</taxon>
    </lineage>
</organism>
<keyword evidence="1" id="KW-0812">Transmembrane</keyword>
<feature type="transmembrane region" description="Helical" evidence="1">
    <location>
        <begin position="40"/>
        <end position="61"/>
    </location>
</feature>
<sequence>MSNSSFNLILSNDTTTSPSIISTSPAVNVFWINTTKPFQIIYVFIVMIPLIIAQLIILILLSKLILLVKW</sequence>
<evidence type="ECO:0000256" key="1">
    <source>
        <dbReference type="SAM" id="Phobius"/>
    </source>
</evidence>
<dbReference type="EMBL" id="CAJEWN010000134">
    <property type="protein sequence ID" value="CAD2167961.1"/>
    <property type="molecule type" value="Genomic_DNA"/>
</dbReference>